<evidence type="ECO:0000256" key="3">
    <source>
        <dbReference type="ARBA" id="ARBA00022801"/>
    </source>
</evidence>
<reference evidence="6 7" key="2">
    <citation type="submission" date="2024-03" db="EMBL/GenBank/DDBJ databases">
        <title>The Genome Sequence of Enterococcus sp. DIV1094.</title>
        <authorList>
            <consortium name="The Broad Institute Genomics Platform"/>
            <consortium name="The Broad Institute Microbial Omics Core"/>
            <consortium name="The Broad Institute Genomic Center for Infectious Diseases"/>
            <person name="Earl A."/>
            <person name="Manson A."/>
            <person name="Gilmore M."/>
            <person name="Schwartman J."/>
            <person name="Shea T."/>
            <person name="Abouelleil A."/>
            <person name="Cao P."/>
            <person name="Chapman S."/>
            <person name="Cusick C."/>
            <person name="Young S."/>
            <person name="Neafsey D."/>
            <person name="Nusbaum C."/>
            <person name="Birren B."/>
        </authorList>
    </citation>
    <scope>NUCLEOTIDE SEQUENCE [LARGE SCALE GENOMIC DNA]</scope>
    <source>
        <strain evidence="6 7">DIV1094</strain>
    </source>
</reference>
<protein>
    <submittedName>
        <fullName evidence="6">Alpha-L-arabinofuranosidase</fullName>
    </submittedName>
</protein>
<dbReference type="RefSeq" id="WP_206856869.1">
    <property type="nucleotide sequence ID" value="NZ_CP147250.1"/>
</dbReference>
<dbReference type="SUPFAM" id="SSF75005">
    <property type="entry name" value="Arabinanase/levansucrase/invertase"/>
    <property type="match status" value="1"/>
</dbReference>
<keyword evidence="7" id="KW-1185">Reference proteome</keyword>
<organism evidence="6 7">
    <name type="scientific">Candidatus Enterococcus mangumiae</name>
    <dbReference type="NCBI Taxonomy" id="2230878"/>
    <lineage>
        <taxon>Bacteria</taxon>
        <taxon>Bacillati</taxon>
        <taxon>Bacillota</taxon>
        <taxon>Bacilli</taxon>
        <taxon>Lactobacillales</taxon>
        <taxon>Enterococcaceae</taxon>
        <taxon>Enterococcus</taxon>
    </lineage>
</organism>
<dbReference type="InterPro" id="IPR023296">
    <property type="entry name" value="Glyco_hydro_beta-prop_sf"/>
</dbReference>
<dbReference type="PIRSF" id="PIRSF025414">
    <property type="entry name" value="Alpha-L-arabinofuranosidase"/>
    <property type="match status" value="1"/>
</dbReference>
<evidence type="ECO:0000256" key="4">
    <source>
        <dbReference type="ARBA" id="ARBA00023295"/>
    </source>
</evidence>
<dbReference type="Pfam" id="PF04616">
    <property type="entry name" value="Glyco_hydro_43"/>
    <property type="match status" value="1"/>
</dbReference>
<name>A0ABZ2STP3_9ENTE</name>
<gene>
    <name evidence="6" type="ORF">DOK79_000617</name>
</gene>
<dbReference type="PANTHER" id="PTHR43817:SF1">
    <property type="entry name" value="HYDROLASE, FAMILY 43, PUTATIVE (AFU_ORTHOLOGUE AFUA_3G01660)-RELATED"/>
    <property type="match status" value="1"/>
</dbReference>
<comment type="similarity">
    <text evidence="1 5">Belongs to the glycosyl hydrolase 43 family.</text>
</comment>
<keyword evidence="3 5" id="KW-0378">Hydrolase</keyword>
<accession>A0ABZ2STP3</accession>
<dbReference type="Gene3D" id="2.115.10.20">
    <property type="entry name" value="Glycosyl hydrolase domain, family 43"/>
    <property type="match status" value="1"/>
</dbReference>
<dbReference type="CDD" id="cd18817">
    <property type="entry name" value="GH43f_LbAraf43-like"/>
    <property type="match status" value="1"/>
</dbReference>
<evidence type="ECO:0000256" key="2">
    <source>
        <dbReference type="ARBA" id="ARBA00022729"/>
    </source>
</evidence>
<dbReference type="InterPro" id="IPR016828">
    <property type="entry name" value="Alpha-L-arabinofuranosidase"/>
</dbReference>
<dbReference type="Proteomes" id="UP000664360">
    <property type="component" value="Chromosome"/>
</dbReference>
<evidence type="ECO:0000256" key="1">
    <source>
        <dbReference type="ARBA" id="ARBA00009865"/>
    </source>
</evidence>
<dbReference type="EMBL" id="CP147250">
    <property type="protein sequence ID" value="WYJ79109.1"/>
    <property type="molecule type" value="Genomic_DNA"/>
</dbReference>
<evidence type="ECO:0000313" key="6">
    <source>
        <dbReference type="EMBL" id="WYJ79109.1"/>
    </source>
</evidence>
<proteinExistence type="inferred from homology"/>
<dbReference type="InterPro" id="IPR006710">
    <property type="entry name" value="Glyco_hydro_43"/>
</dbReference>
<evidence type="ECO:0000256" key="5">
    <source>
        <dbReference type="RuleBase" id="RU361187"/>
    </source>
</evidence>
<dbReference type="PANTHER" id="PTHR43817">
    <property type="entry name" value="GLYCOSYL HYDROLASE"/>
    <property type="match status" value="1"/>
</dbReference>
<keyword evidence="2" id="KW-0732">Signal</keyword>
<evidence type="ECO:0000313" key="7">
    <source>
        <dbReference type="Proteomes" id="UP000664360"/>
    </source>
</evidence>
<sequence>MKKTMYMNPIVLERADPWIYKHTDGYYYFTGSLPGYQSIEVRRAKTIDGLKEAETLLVWHAPETGPMSQLIWAPEIHYIQEKWYIYFAASDHAEIRDREHHHRMFVLENSSIDPMNTDWEVKGQIITAADTFSLDGTTFTHQGKLYYVWAQLDPRIPGNSNLYLSEMANPWTLTGKQLLLAIPEFPWEKRGFSVNEGPAVLIRNGKVFITYSGSATDENYAMGLLWAEASADLLDGYSWHKHSEPVFVSSEENKQFGPGHNSFTLSEDGQEDVLVYHARPEKNEGIDPLNNPNRHANAQVFSWDTEGFPVFGEPVAYAADVRASFQAK</sequence>
<keyword evidence="4 5" id="KW-0326">Glycosidase</keyword>
<reference evidence="6 7" key="1">
    <citation type="submission" date="2021-03" db="EMBL/GenBank/DDBJ databases">
        <authorList>
            <person name="Gilmore M.S."/>
            <person name="Schwartzman J."/>
            <person name="Van Tyne D."/>
            <person name="Martin M."/>
            <person name="Earl A.M."/>
            <person name="Manson A.L."/>
            <person name="Straub T."/>
            <person name="Salamzade R."/>
            <person name="Saavedra J."/>
            <person name="Lebreton F."/>
            <person name="Prichula J."/>
            <person name="Schaufler K."/>
            <person name="Gaca A."/>
            <person name="Sgardioli B."/>
            <person name="Wagenaar J."/>
            <person name="Strong T."/>
        </authorList>
    </citation>
    <scope>NUCLEOTIDE SEQUENCE [LARGE SCALE GENOMIC DNA]</scope>
    <source>
        <strain evidence="6 7">DIV1094</strain>
    </source>
</reference>